<dbReference type="AlphaFoldDB" id="A0A544UN54"/>
<proteinExistence type="predicted"/>
<dbReference type="Proteomes" id="UP000317944">
    <property type="component" value="Unassembled WGS sequence"/>
</dbReference>
<gene>
    <name evidence="1" type="ORF">C7Y47_08425</name>
</gene>
<accession>A0A544UN54</accession>
<evidence type="ECO:0000313" key="2">
    <source>
        <dbReference type="Proteomes" id="UP000317944"/>
    </source>
</evidence>
<organism evidence="1 2">
    <name type="scientific">Lysinibacillus sphaericus</name>
    <name type="common">Bacillus sphaericus</name>
    <dbReference type="NCBI Taxonomy" id="1421"/>
    <lineage>
        <taxon>Bacteria</taxon>
        <taxon>Bacillati</taxon>
        <taxon>Bacillota</taxon>
        <taxon>Bacilli</taxon>
        <taxon>Bacillales</taxon>
        <taxon>Bacillaceae</taxon>
        <taxon>Lysinibacillus</taxon>
    </lineage>
</organism>
<sequence length="74" mass="8344">MLLQAPTEIEEPSLKRHVLWQFICAKATTTTTTYDWVTNIALLVYGHYAFAQKTSVGLKPPADVTDFQIMNKVS</sequence>
<protein>
    <submittedName>
        <fullName evidence="1">Uncharacterized protein</fullName>
    </submittedName>
</protein>
<dbReference type="RefSeq" id="WP_142508362.1">
    <property type="nucleotide sequence ID" value="NZ_SADV01000005.1"/>
</dbReference>
<name>A0A544UN54_LYSSH</name>
<reference evidence="1 2" key="1">
    <citation type="submission" date="2018-03" db="EMBL/GenBank/DDBJ databases">
        <title>Aerobic endospore-forming bacteria genome sequencing and assembly.</title>
        <authorList>
            <person name="Cavalcante D.A."/>
            <person name="Driks A."/>
            <person name="Putonti C."/>
            <person name="De-Souza M.T."/>
        </authorList>
    </citation>
    <scope>NUCLEOTIDE SEQUENCE [LARGE SCALE GENOMIC DNA]</scope>
    <source>
        <strain evidence="1 2">SDF0037</strain>
    </source>
</reference>
<evidence type="ECO:0000313" key="1">
    <source>
        <dbReference type="EMBL" id="TQR35258.1"/>
    </source>
</evidence>
<comment type="caution">
    <text evidence="1">The sequence shown here is derived from an EMBL/GenBank/DDBJ whole genome shotgun (WGS) entry which is preliminary data.</text>
</comment>
<dbReference type="EMBL" id="SADV01000005">
    <property type="protein sequence ID" value="TQR35258.1"/>
    <property type="molecule type" value="Genomic_DNA"/>
</dbReference>